<dbReference type="PANTHER" id="PTHR23406">
    <property type="entry name" value="MALIC ENZYME-RELATED"/>
    <property type="match status" value="1"/>
</dbReference>
<sequence>MVYASGVQFPPVHRAGQTFLPSQANNLYIFPAVGMAIYATHAKRVTDEMFIEAVHAIADQVSAEQLKLGMLFPPQSNILEVEIQTAARVAKLVFDAGLARVDRPADLVAFIRGHVYASQYG</sequence>
<dbReference type="Gene3D" id="3.40.50.720">
    <property type="entry name" value="NAD(P)-binding Rossmann-like Domain"/>
    <property type="match status" value="1"/>
</dbReference>
<dbReference type="GO" id="GO:0051287">
    <property type="term" value="F:NAD binding"/>
    <property type="evidence" value="ECO:0007669"/>
    <property type="project" value="InterPro"/>
</dbReference>
<dbReference type="Pfam" id="PF03949">
    <property type="entry name" value="Malic_M"/>
    <property type="match status" value="1"/>
</dbReference>
<dbReference type="EMBL" id="CABM01000008">
    <property type="protein sequence ID" value="CBH95544.1"/>
    <property type="molecule type" value="Genomic_DNA"/>
</dbReference>
<dbReference type="SUPFAM" id="SSF51735">
    <property type="entry name" value="NAD(P)-binding Rossmann-fold domains"/>
    <property type="match status" value="1"/>
</dbReference>
<name>E6PKU3_9ZZZZ</name>
<dbReference type="InterPro" id="IPR036291">
    <property type="entry name" value="NAD(P)-bd_dom_sf"/>
</dbReference>
<evidence type="ECO:0000259" key="1">
    <source>
        <dbReference type="Pfam" id="PF03949"/>
    </source>
</evidence>
<dbReference type="InterPro" id="IPR012302">
    <property type="entry name" value="Malic_NAD-bd"/>
</dbReference>
<feature type="domain" description="Malic enzyme NAD-binding" evidence="1">
    <location>
        <begin position="2"/>
        <end position="92"/>
    </location>
</feature>
<dbReference type="GO" id="GO:0004473">
    <property type="term" value="F:malate dehydrogenase (decarboxylating) (NADP+) activity"/>
    <property type="evidence" value="ECO:0007669"/>
    <property type="project" value="TreeGrafter"/>
</dbReference>
<dbReference type="GO" id="GO:0006108">
    <property type="term" value="P:malate metabolic process"/>
    <property type="evidence" value="ECO:0007669"/>
    <property type="project" value="TreeGrafter"/>
</dbReference>
<comment type="caution">
    <text evidence="2">The sequence shown here is derived from an EMBL/GenBank/DDBJ whole genome shotgun (WGS) entry which is preliminary data.</text>
</comment>
<evidence type="ECO:0000313" key="2">
    <source>
        <dbReference type="EMBL" id="CBH95544.1"/>
    </source>
</evidence>
<organism evidence="2">
    <name type="scientific">mine drainage metagenome</name>
    <dbReference type="NCBI Taxonomy" id="410659"/>
    <lineage>
        <taxon>unclassified sequences</taxon>
        <taxon>metagenomes</taxon>
        <taxon>ecological metagenomes</taxon>
    </lineage>
</organism>
<reference evidence="2" key="1">
    <citation type="submission" date="2009-10" db="EMBL/GenBank/DDBJ databases">
        <title>Diversity of trophic interactions inside an arsenic-rich microbial ecosystem.</title>
        <authorList>
            <person name="Bertin P.N."/>
            <person name="Heinrich-Salmeron A."/>
            <person name="Pelletier E."/>
            <person name="Goulhen-Chollet F."/>
            <person name="Arsene-Ploetze F."/>
            <person name="Gallien S."/>
            <person name="Calteau A."/>
            <person name="Vallenet D."/>
            <person name="Casiot C."/>
            <person name="Chane-Woon-Ming B."/>
            <person name="Giloteaux L."/>
            <person name="Barakat M."/>
            <person name="Bonnefoy V."/>
            <person name="Bruneel O."/>
            <person name="Chandler M."/>
            <person name="Cleiss J."/>
            <person name="Duran R."/>
            <person name="Elbaz-Poulichet F."/>
            <person name="Fonknechten N."/>
            <person name="Lauga B."/>
            <person name="Mornico D."/>
            <person name="Ortet P."/>
            <person name="Schaeffer C."/>
            <person name="Siguier P."/>
            <person name="Alexander Thil Smith A."/>
            <person name="Van Dorsselaer A."/>
            <person name="Weissenbach J."/>
            <person name="Medigue C."/>
            <person name="Le Paslier D."/>
        </authorList>
    </citation>
    <scope>NUCLEOTIDE SEQUENCE</scope>
</reference>
<accession>E6PKU3</accession>
<protein>
    <submittedName>
        <fullName evidence="2">Malate dehydrogenase (Oxaloacetate decarboxylating) (NADP+)</fullName>
    </submittedName>
</protein>
<dbReference type="PANTHER" id="PTHR23406:SF90">
    <property type="entry name" value="MALIC ENZYME-RELATED"/>
    <property type="match status" value="1"/>
</dbReference>
<dbReference type="AlphaFoldDB" id="E6PKU3"/>
<gene>
    <name evidence="2" type="ORF">CARN2_1807</name>
</gene>
<proteinExistence type="predicted"/>